<dbReference type="OrthoDB" id="5595695at2759"/>
<dbReference type="Proteomes" id="UP000785200">
    <property type="component" value="Unassembled WGS sequence"/>
</dbReference>
<dbReference type="EMBL" id="VNKQ01000018">
    <property type="protein sequence ID" value="KAG0645563.1"/>
    <property type="molecule type" value="Genomic_DNA"/>
</dbReference>
<accession>A0A9P6SL35</accession>
<proteinExistence type="predicted"/>
<name>A0A9P6SL35_9HELO</name>
<dbReference type="Gene3D" id="2.30.40.10">
    <property type="entry name" value="Urease, subunit C, domain 1"/>
    <property type="match status" value="1"/>
</dbReference>
<comment type="caution">
    <text evidence="2">The sequence shown here is derived from an EMBL/GenBank/DDBJ whole genome shotgun (WGS) entry which is preliminary data.</text>
</comment>
<dbReference type="GO" id="GO:0016810">
    <property type="term" value="F:hydrolase activity, acting on carbon-nitrogen (but not peptide) bonds"/>
    <property type="evidence" value="ECO:0007669"/>
    <property type="project" value="InterPro"/>
</dbReference>
<dbReference type="InterPro" id="IPR006680">
    <property type="entry name" value="Amidohydro-rel"/>
</dbReference>
<gene>
    <name evidence="2" type="ORF">D0Z07_8673</name>
</gene>
<dbReference type="AlphaFoldDB" id="A0A9P6SL35"/>
<evidence type="ECO:0000313" key="2">
    <source>
        <dbReference type="EMBL" id="KAG0645563.1"/>
    </source>
</evidence>
<organism evidence="2 3">
    <name type="scientific">Hyphodiscus hymeniophilus</name>
    <dbReference type="NCBI Taxonomy" id="353542"/>
    <lineage>
        <taxon>Eukaryota</taxon>
        <taxon>Fungi</taxon>
        <taxon>Dikarya</taxon>
        <taxon>Ascomycota</taxon>
        <taxon>Pezizomycotina</taxon>
        <taxon>Leotiomycetes</taxon>
        <taxon>Helotiales</taxon>
        <taxon>Hyphodiscaceae</taxon>
        <taxon>Hyphodiscus</taxon>
    </lineage>
</organism>
<dbReference type="Gene3D" id="3.20.20.140">
    <property type="entry name" value="Metal-dependent hydrolases"/>
    <property type="match status" value="1"/>
</dbReference>
<dbReference type="PANTHER" id="PTHR43135:SF3">
    <property type="entry name" value="ALPHA-D-RIBOSE 1-METHYLPHOSPHONATE 5-TRIPHOSPHATE DIPHOSPHATASE"/>
    <property type="match status" value="1"/>
</dbReference>
<dbReference type="PANTHER" id="PTHR43135">
    <property type="entry name" value="ALPHA-D-RIBOSE 1-METHYLPHOSPHONATE 5-TRIPHOSPHATE DIPHOSPHATASE"/>
    <property type="match status" value="1"/>
</dbReference>
<dbReference type="SUPFAM" id="SSF51338">
    <property type="entry name" value="Composite domain of metallo-dependent hydrolases"/>
    <property type="match status" value="1"/>
</dbReference>
<dbReference type="Pfam" id="PF01979">
    <property type="entry name" value="Amidohydro_1"/>
    <property type="match status" value="1"/>
</dbReference>
<evidence type="ECO:0000313" key="3">
    <source>
        <dbReference type="Proteomes" id="UP000785200"/>
    </source>
</evidence>
<protein>
    <recommendedName>
        <fullName evidence="1">Amidohydrolase-related domain-containing protein</fullName>
    </recommendedName>
</protein>
<dbReference type="InterPro" id="IPR011059">
    <property type="entry name" value="Metal-dep_hydrolase_composite"/>
</dbReference>
<feature type="domain" description="Amidohydrolase-related" evidence="1">
    <location>
        <begin position="75"/>
        <end position="392"/>
    </location>
</feature>
<dbReference type="CDD" id="cd01299">
    <property type="entry name" value="Met_dep_hydrolase_A"/>
    <property type="match status" value="1"/>
</dbReference>
<keyword evidence="3" id="KW-1185">Reference proteome</keyword>
<dbReference type="InterPro" id="IPR032466">
    <property type="entry name" value="Metal_Hydrolase"/>
</dbReference>
<dbReference type="InterPro" id="IPR057744">
    <property type="entry name" value="OTAase-like"/>
</dbReference>
<sequence length="404" mass="44017">MSCFTIHTDVLFDPKLKKFINDVSVTVDKITGLITEVQTRSKALPDIIPSPDLDLRASVNQKRDESFVERIIRAVNHCRAGLLAGYTTYRDLGSESMKEADCNVRDAINRGLMPGPRLFVATRVIASTASYEPRTENHIGGTCLPAGCDAADGVDELRKAVRRRIGAGADIIKFYADYRRRIMRFPPKQQHPFIPSVLFPPENANPELVCFSQEEMDAIVAEAELADCPVAAHCGSNAGVKAAAKAGSLTIEHAYWADEDTLLIMKEKGCILVPTLAICERLYGFRLDGILAGVKRAWDLGVRLACGGDTGTFPHGENAREMELMIKAGIPVEDVLEAGTVGGWESCGGDRCGRRFGWFEEGVAADIIALDSDPRTDAGALRSVSFVMKDAKIWKQDNVAIGMA</sequence>
<dbReference type="InterPro" id="IPR051781">
    <property type="entry name" value="Metallo-dep_Hydrolase"/>
</dbReference>
<reference evidence="2" key="1">
    <citation type="submission" date="2019-07" db="EMBL/GenBank/DDBJ databases">
        <title>Hyphodiscus hymeniophilus genome sequencing and assembly.</title>
        <authorList>
            <person name="Kramer G."/>
            <person name="Nodwell J."/>
        </authorList>
    </citation>
    <scope>NUCLEOTIDE SEQUENCE</scope>
    <source>
        <strain evidence="2">ATCC 34498</strain>
    </source>
</reference>
<dbReference type="SUPFAM" id="SSF51556">
    <property type="entry name" value="Metallo-dependent hydrolases"/>
    <property type="match status" value="1"/>
</dbReference>
<evidence type="ECO:0000259" key="1">
    <source>
        <dbReference type="Pfam" id="PF01979"/>
    </source>
</evidence>